<dbReference type="InterPro" id="IPR006139">
    <property type="entry name" value="D-isomer_2_OHA_DH_cat_dom"/>
</dbReference>
<dbReference type="InterPro" id="IPR006140">
    <property type="entry name" value="D-isomer_DH_NAD-bd"/>
</dbReference>
<dbReference type="PROSITE" id="PS00670">
    <property type="entry name" value="D_2_HYDROXYACID_DH_2"/>
    <property type="match status" value="1"/>
</dbReference>
<name>A0A4S4ALV5_9RHOO</name>
<evidence type="ECO:0000259" key="6">
    <source>
        <dbReference type="Pfam" id="PF02826"/>
    </source>
</evidence>
<feature type="domain" description="D-isomer specific 2-hydroxyacid dehydrogenase catalytic" evidence="5">
    <location>
        <begin position="6"/>
        <end position="310"/>
    </location>
</feature>
<dbReference type="CDD" id="cd12173">
    <property type="entry name" value="PGDH_4"/>
    <property type="match status" value="1"/>
</dbReference>
<comment type="similarity">
    <text evidence="1 4">Belongs to the D-isomer specific 2-hydroxyacid dehydrogenase family.</text>
</comment>
<dbReference type="RefSeq" id="WP_136385551.1">
    <property type="nucleotide sequence ID" value="NZ_SSOD01000010.1"/>
</dbReference>
<dbReference type="FunFam" id="3.40.50.720:FF:000203">
    <property type="entry name" value="D-3-phosphoglycerate dehydrogenase (SerA)"/>
    <property type="match status" value="1"/>
</dbReference>
<evidence type="ECO:0000313" key="7">
    <source>
        <dbReference type="EMBL" id="THF60517.1"/>
    </source>
</evidence>
<dbReference type="PANTHER" id="PTHR42789">
    <property type="entry name" value="D-ISOMER SPECIFIC 2-HYDROXYACID DEHYDROGENASE FAMILY PROTEIN (AFU_ORTHOLOGUE AFUA_6G10090)"/>
    <property type="match status" value="1"/>
</dbReference>
<dbReference type="Gene3D" id="3.40.50.720">
    <property type="entry name" value="NAD(P)-binding Rossmann-like Domain"/>
    <property type="match status" value="2"/>
</dbReference>
<evidence type="ECO:0000259" key="5">
    <source>
        <dbReference type="Pfam" id="PF00389"/>
    </source>
</evidence>
<evidence type="ECO:0000313" key="8">
    <source>
        <dbReference type="Proteomes" id="UP000307956"/>
    </source>
</evidence>
<evidence type="ECO:0000256" key="2">
    <source>
        <dbReference type="ARBA" id="ARBA00023002"/>
    </source>
</evidence>
<dbReference type="Proteomes" id="UP000307956">
    <property type="component" value="Unassembled WGS sequence"/>
</dbReference>
<dbReference type="SUPFAM" id="SSF51735">
    <property type="entry name" value="NAD(P)-binding Rossmann-fold domains"/>
    <property type="match status" value="1"/>
</dbReference>
<accession>A0A4S4ALV5</accession>
<comment type="caution">
    <text evidence="7">The sequence shown here is derived from an EMBL/GenBank/DDBJ whole genome shotgun (WGS) entry which is preliminary data.</text>
</comment>
<keyword evidence="2 4" id="KW-0560">Oxidoreductase</keyword>
<dbReference type="SUPFAM" id="SSF52283">
    <property type="entry name" value="Formate/glycerate dehydrogenase catalytic domain-like"/>
    <property type="match status" value="1"/>
</dbReference>
<reference evidence="7 8" key="1">
    <citation type="submission" date="2019-04" db="EMBL/GenBank/DDBJ databases">
        <title>Azoarcus rhizosphaerae sp. nov. isolated from rhizosphere of Ficus religiosa.</title>
        <authorList>
            <person name="Lin S.-Y."/>
            <person name="Hameed A."/>
            <person name="Hsu Y.-H."/>
            <person name="Young C.-C."/>
        </authorList>
    </citation>
    <scope>NUCLEOTIDE SEQUENCE [LARGE SCALE GENOMIC DNA]</scope>
    <source>
        <strain evidence="7 8">CC-YHH848</strain>
    </source>
</reference>
<dbReference type="Pfam" id="PF00389">
    <property type="entry name" value="2-Hacid_dh"/>
    <property type="match status" value="1"/>
</dbReference>
<feature type="domain" description="D-isomer specific 2-hydroxyacid dehydrogenase NAD-binding" evidence="6">
    <location>
        <begin position="109"/>
        <end position="287"/>
    </location>
</feature>
<dbReference type="InterPro" id="IPR050857">
    <property type="entry name" value="D-2-hydroxyacid_DH"/>
</dbReference>
<evidence type="ECO:0000256" key="4">
    <source>
        <dbReference type="RuleBase" id="RU003719"/>
    </source>
</evidence>
<sequence>MPRPFVLIAEYMDDGGVRALQQDFAVHYDPDLFESPAELHRLIGGARALIVRNRTQVTAELLARAPALRVIGRLGVGLDNIDLDTCRTRGIAVHHAPGANAQAVAEYALAMTLVTLRGSYGATAEVAAGAWPRAALGNGGEAAGRTLGLVGFGDIGQRTARLARAIGLGVVAYDPAHGPDAPVWQSSGVECVDLPTLLARADAVSLHLPLNPATRGLFGRDTLARMRPGAVLINTARGGIVDEAALADALRRGHLSGAALDVFAHEPLPSGSPLAGLPNVWLTPHVAGLTREANRRIGTQVAEQVRNSLSSPA</sequence>
<protein>
    <submittedName>
        <fullName evidence="7">Hydroxyacid dehydrogenase</fullName>
    </submittedName>
</protein>
<dbReference type="AlphaFoldDB" id="A0A4S4ALV5"/>
<dbReference type="OrthoDB" id="9805416at2"/>
<dbReference type="EMBL" id="SSOD01000010">
    <property type="protein sequence ID" value="THF60517.1"/>
    <property type="molecule type" value="Genomic_DNA"/>
</dbReference>
<dbReference type="Pfam" id="PF02826">
    <property type="entry name" value="2-Hacid_dh_C"/>
    <property type="match status" value="1"/>
</dbReference>
<dbReference type="GO" id="GO:0016616">
    <property type="term" value="F:oxidoreductase activity, acting on the CH-OH group of donors, NAD or NADP as acceptor"/>
    <property type="evidence" value="ECO:0007669"/>
    <property type="project" value="InterPro"/>
</dbReference>
<evidence type="ECO:0000256" key="1">
    <source>
        <dbReference type="ARBA" id="ARBA00005854"/>
    </source>
</evidence>
<dbReference type="InterPro" id="IPR029753">
    <property type="entry name" value="D-isomer_DH_CS"/>
</dbReference>
<evidence type="ECO:0000256" key="3">
    <source>
        <dbReference type="ARBA" id="ARBA00023027"/>
    </source>
</evidence>
<keyword evidence="3" id="KW-0520">NAD</keyword>
<keyword evidence="8" id="KW-1185">Reference proteome</keyword>
<proteinExistence type="inferred from homology"/>
<dbReference type="PANTHER" id="PTHR42789:SF1">
    <property type="entry name" value="D-ISOMER SPECIFIC 2-HYDROXYACID DEHYDROGENASE FAMILY PROTEIN (AFU_ORTHOLOGUE AFUA_6G10090)"/>
    <property type="match status" value="1"/>
</dbReference>
<dbReference type="GO" id="GO:0051287">
    <property type="term" value="F:NAD binding"/>
    <property type="evidence" value="ECO:0007669"/>
    <property type="project" value="InterPro"/>
</dbReference>
<organism evidence="7 8">
    <name type="scientific">Pseudothauera rhizosphaerae</name>
    <dbReference type="NCBI Taxonomy" id="2565932"/>
    <lineage>
        <taxon>Bacteria</taxon>
        <taxon>Pseudomonadati</taxon>
        <taxon>Pseudomonadota</taxon>
        <taxon>Betaproteobacteria</taxon>
        <taxon>Rhodocyclales</taxon>
        <taxon>Zoogloeaceae</taxon>
        <taxon>Pseudothauera</taxon>
    </lineage>
</organism>
<dbReference type="PROSITE" id="PS00671">
    <property type="entry name" value="D_2_HYDROXYACID_DH_3"/>
    <property type="match status" value="1"/>
</dbReference>
<dbReference type="InterPro" id="IPR036291">
    <property type="entry name" value="NAD(P)-bd_dom_sf"/>
</dbReference>
<gene>
    <name evidence="7" type="ORF">E6O51_13675</name>
</gene>